<dbReference type="InterPro" id="IPR002734">
    <property type="entry name" value="RibDG_C"/>
</dbReference>
<evidence type="ECO:0000256" key="8">
    <source>
        <dbReference type="ARBA" id="ARBA00023268"/>
    </source>
</evidence>
<feature type="domain" description="CMP/dCMP-type deaminase" evidence="15">
    <location>
        <begin position="5"/>
        <end position="124"/>
    </location>
</feature>
<comment type="pathway">
    <text evidence="3 11">Cofactor biosynthesis; riboflavin biosynthesis; 5-amino-6-(D-ribitylamino)uracil from GTP: step 3/4.</text>
</comment>
<dbReference type="GO" id="GO:0046872">
    <property type="term" value="F:metal ion binding"/>
    <property type="evidence" value="ECO:0007669"/>
    <property type="project" value="UniProtKB-KW"/>
</dbReference>
<comment type="function">
    <text evidence="1 11">Converts 2,5-diamino-6-(ribosylamino)-4(3h)-pyrimidinone 5'-phosphate into 5-amino-6-(ribosylamino)-2,4(1h,3h)-pyrimidinedione 5'-phosphate.</text>
</comment>
<dbReference type="Gene3D" id="3.40.140.10">
    <property type="entry name" value="Cytidine Deaminase, domain 2"/>
    <property type="match status" value="1"/>
</dbReference>
<dbReference type="PROSITE" id="PS51747">
    <property type="entry name" value="CYT_DCMP_DEAMINASES_2"/>
    <property type="match status" value="1"/>
</dbReference>
<dbReference type="PANTHER" id="PTHR38011">
    <property type="entry name" value="DIHYDROFOLATE REDUCTASE FAMILY PROTEIN (AFU_ORTHOLOGUE AFUA_8G06820)"/>
    <property type="match status" value="1"/>
</dbReference>
<keyword evidence="8" id="KW-0511">Multifunctional enzyme</keyword>
<dbReference type="CDD" id="cd01284">
    <property type="entry name" value="Riboflavin_deaminase-reductase"/>
    <property type="match status" value="1"/>
</dbReference>
<feature type="binding site" evidence="13">
    <location>
        <begin position="269"/>
        <end position="275"/>
    </location>
    <ligand>
        <name>NADP(+)</name>
        <dbReference type="ChEBI" id="CHEBI:58349"/>
    </ligand>
</feature>
<feature type="binding site" evidence="13">
    <location>
        <position position="201"/>
    </location>
    <ligand>
        <name>NADP(+)</name>
        <dbReference type="ChEBI" id="CHEBI:58349"/>
    </ligand>
</feature>
<feature type="binding site" evidence="14">
    <location>
        <position position="86"/>
    </location>
    <ligand>
        <name>Zn(2+)</name>
        <dbReference type="ChEBI" id="CHEBI:29105"/>
        <note>catalytic</note>
    </ligand>
</feature>
<evidence type="ECO:0000256" key="12">
    <source>
        <dbReference type="PIRSR" id="PIRSR006769-1"/>
    </source>
</evidence>
<comment type="catalytic activity">
    <reaction evidence="10 11">
        <text>2,5-diamino-6-hydroxy-4-(5-phosphoribosylamino)-pyrimidine + H2O + H(+) = 5-amino-6-(5-phospho-D-ribosylamino)uracil + NH4(+)</text>
        <dbReference type="Rhea" id="RHEA:21868"/>
        <dbReference type="ChEBI" id="CHEBI:15377"/>
        <dbReference type="ChEBI" id="CHEBI:15378"/>
        <dbReference type="ChEBI" id="CHEBI:28938"/>
        <dbReference type="ChEBI" id="CHEBI:58453"/>
        <dbReference type="ChEBI" id="CHEBI:58614"/>
        <dbReference type="EC" id="3.5.4.26"/>
    </reaction>
</comment>
<dbReference type="NCBIfam" id="TIGR00326">
    <property type="entry name" value="eubact_ribD"/>
    <property type="match status" value="1"/>
</dbReference>
<evidence type="ECO:0000256" key="13">
    <source>
        <dbReference type="PIRSR" id="PIRSR006769-2"/>
    </source>
</evidence>
<feature type="binding site" evidence="13">
    <location>
        <position position="208"/>
    </location>
    <ligand>
        <name>substrate</name>
    </ligand>
</feature>
<reference evidence="16" key="1">
    <citation type="submission" date="2020-03" db="EMBL/GenBank/DDBJ databases">
        <title>Draft sequencing of Calidifontibacter sp. DB0510.</title>
        <authorList>
            <person name="Kim D.-U."/>
        </authorList>
    </citation>
    <scope>NUCLEOTIDE SEQUENCE</scope>
    <source>
        <strain evidence="16">DB0510</strain>
    </source>
</reference>
<feature type="binding site" evidence="13">
    <location>
        <position position="169"/>
    </location>
    <ligand>
        <name>NADP(+)</name>
        <dbReference type="ChEBI" id="CHEBI:58349"/>
    </ligand>
</feature>
<comment type="similarity">
    <text evidence="5 11">In the C-terminal section; belongs to the HTP reductase family.</text>
</comment>
<feature type="active site" description="Proton donor" evidence="12">
    <location>
        <position position="55"/>
    </location>
</feature>
<evidence type="ECO:0000256" key="5">
    <source>
        <dbReference type="ARBA" id="ARBA00007417"/>
    </source>
</evidence>
<keyword evidence="11 14" id="KW-0479">Metal-binding</keyword>
<dbReference type="GO" id="GO:0008835">
    <property type="term" value="F:diaminohydroxyphosphoribosylaminopyrimidine deaminase activity"/>
    <property type="evidence" value="ECO:0007669"/>
    <property type="project" value="UniProtKB-EC"/>
</dbReference>
<feature type="binding site" evidence="13">
    <location>
        <position position="205"/>
    </location>
    <ligand>
        <name>substrate</name>
    </ligand>
</feature>
<dbReference type="EC" id="3.5.4.26" evidence="11"/>
<keyword evidence="11 14" id="KW-0862">Zinc</keyword>
<dbReference type="EMBL" id="JAAOIV010000002">
    <property type="protein sequence ID" value="NHN54996.1"/>
    <property type="molecule type" value="Genomic_DNA"/>
</dbReference>
<comment type="pathway">
    <text evidence="2 11">Cofactor biosynthesis; riboflavin biosynthesis; 5-amino-6-(D-ribitylamino)uracil from GTP: step 2/4.</text>
</comment>
<dbReference type="Pfam" id="PF00383">
    <property type="entry name" value="dCMP_cyt_deam_1"/>
    <property type="match status" value="1"/>
</dbReference>
<comment type="similarity">
    <text evidence="4 11">In the N-terminal section; belongs to the cytidine and deoxycytidylate deaminase family.</text>
</comment>
<dbReference type="Gene3D" id="3.40.430.10">
    <property type="entry name" value="Dihydrofolate Reductase, subunit A"/>
    <property type="match status" value="2"/>
</dbReference>
<evidence type="ECO:0000256" key="10">
    <source>
        <dbReference type="ARBA" id="ARBA00049886"/>
    </source>
</evidence>
<feature type="binding site" evidence="13">
    <location>
        <position position="155"/>
    </location>
    <ligand>
        <name>NADP(+)</name>
        <dbReference type="ChEBI" id="CHEBI:58349"/>
    </ligand>
</feature>
<dbReference type="EC" id="1.1.1.193" evidence="11"/>
<comment type="caution">
    <text evidence="16">The sequence shown here is derived from an EMBL/GenBank/DDBJ whole genome shotgun (WGS) entry which is preliminary data.</text>
</comment>
<dbReference type="GO" id="GO:0009231">
    <property type="term" value="P:riboflavin biosynthetic process"/>
    <property type="evidence" value="ECO:0007669"/>
    <property type="project" value="UniProtKB-KW"/>
</dbReference>
<feature type="binding site" evidence="14">
    <location>
        <position position="53"/>
    </location>
    <ligand>
        <name>Zn(2+)</name>
        <dbReference type="ChEBI" id="CHEBI:29105"/>
        <note>catalytic</note>
    </ligand>
</feature>
<keyword evidence="11" id="KW-0686">Riboflavin biosynthesis</keyword>
<evidence type="ECO:0000256" key="3">
    <source>
        <dbReference type="ARBA" id="ARBA00004910"/>
    </source>
</evidence>
<dbReference type="SUPFAM" id="SSF53597">
    <property type="entry name" value="Dihydrofolate reductase-like"/>
    <property type="match status" value="1"/>
</dbReference>
<evidence type="ECO:0000313" key="17">
    <source>
        <dbReference type="Proteomes" id="UP000744769"/>
    </source>
</evidence>
<evidence type="ECO:0000256" key="7">
    <source>
        <dbReference type="ARBA" id="ARBA00023002"/>
    </source>
</evidence>
<dbReference type="Proteomes" id="UP000744769">
    <property type="component" value="Unassembled WGS sequence"/>
</dbReference>
<feature type="binding site" evidence="13">
    <location>
        <position position="185"/>
    </location>
    <ligand>
        <name>substrate</name>
    </ligand>
</feature>
<dbReference type="SUPFAM" id="SSF53927">
    <property type="entry name" value="Cytidine deaminase-like"/>
    <property type="match status" value="1"/>
</dbReference>
<feature type="binding site" evidence="13">
    <location>
        <position position="267"/>
    </location>
    <ligand>
        <name>substrate</name>
    </ligand>
</feature>
<dbReference type="InterPro" id="IPR016193">
    <property type="entry name" value="Cytidine_deaminase-like"/>
</dbReference>
<name>A0A967AXU7_9MICO</name>
<dbReference type="Pfam" id="PF01872">
    <property type="entry name" value="RibD_C"/>
    <property type="match status" value="1"/>
</dbReference>
<dbReference type="InterPro" id="IPR004794">
    <property type="entry name" value="Eubact_RibD"/>
</dbReference>
<evidence type="ECO:0000256" key="4">
    <source>
        <dbReference type="ARBA" id="ARBA00005259"/>
    </source>
</evidence>
<organism evidence="16 17">
    <name type="scientific">Metallococcus carri</name>
    <dbReference type="NCBI Taxonomy" id="1656884"/>
    <lineage>
        <taxon>Bacteria</taxon>
        <taxon>Bacillati</taxon>
        <taxon>Actinomycetota</taxon>
        <taxon>Actinomycetes</taxon>
        <taxon>Micrococcales</taxon>
        <taxon>Dermacoccaceae</taxon>
        <taxon>Metallococcus</taxon>
    </lineage>
</organism>
<dbReference type="GO" id="GO:0008703">
    <property type="term" value="F:5-amino-6-(5-phosphoribosylamino)uracil reductase activity"/>
    <property type="evidence" value="ECO:0007669"/>
    <property type="project" value="UniProtKB-EC"/>
</dbReference>
<proteinExistence type="inferred from homology"/>
<feature type="binding site" evidence="14">
    <location>
        <position position="77"/>
    </location>
    <ligand>
        <name>Zn(2+)</name>
        <dbReference type="ChEBI" id="CHEBI:29105"/>
        <note>catalytic</note>
    </ligand>
</feature>
<dbReference type="PIRSF" id="PIRSF006769">
    <property type="entry name" value="RibD"/>
    <property type="match status" value="1"/>
</dbReference>
<evidence type="ECO:0000256" key="1">
    <source>
        <dbReference type="ARBA" id="ARBA00002151"/>
    </source>
</evidence>
<dbReference type="PANTHER" id="PTHR38011:SF7">
    <property type="entry name" value="2,5-DIAMINO-6-RIBOSYLAMINO-4(3H)-PYRIMIDINONE 5'-PHOSPHATE REDUCTASE"/>
    <property type="match status" value="1"/>
</dbReference>
<gene>
    <name evidence="16" type="primary">ribD</name>
    <name evidence="16" type="ORF">G9U51_04245</name>
</gene>
<accession>A0A967AXU7</accession>
<keyword evidence="7 11" id="KW-0560">Oxidoreductase</keyword>
<evidence type="ECO:0000256" key="2">
    <source>
        <dbReference type="ARBA" id="ARBA00004882"/>
    </source>
</evidence>
<dbReference type="InterPro" id="IPR050765">
    <property type="entry name" value="Riboflavin_Biosynth_HTPR"/>
</dbReference>
<evidence type="ECO:0000256" key="6">
    <source>
        <dbReference type="ARBA" id="ARBA00022857"/>
    </source>
</evidence>
<keyword evidence="6 11" id="KW-0521">NADP</keyword>
<evidence type="ECO:0000313" key="16">
    <source>
        <dbReference type="EMBL" id="NHN54996.1"/>
    </source>
</evidence>
<evidence type="ECO:0000256" key="14">
    <source>
        <dbReference type="PIRSR" id="PIRSR006769-3"/>
    </source>
</evidence>
<dbReference type="InterPro" id="IPR002125">
    <property type="entry name" value="CMP_dCMP_dom"/>
</dbReference>
<keyword evidence="11 16" id="KW-0378">Hydrolase</keyword>
<feature type="binding site" evidence="13">
    <location>
        <position position="197"/>
    </location>
    <ligand>
        <name>NADP(+)</name>
        <dbReference type="ChEBI" id="CHEBI:58349"/>
    </ligand>
</feature>
<evidence type="ECO:0000256" key="11">
    <source>
        <dbReference type="PIRNR" id="PIRNR006769"/>
    </source>
</evidence>
<comment type="catalytic activity">
    <reaction evidence="9 11">
        <text>5-amino-6-(5-phospho-D-ribitylamino)uracil + NADP(+) = 5-amino-6-(5-phospho-D-ribosylamino)uracil + NADPH + H(+)</text>
        <dbReference type="Rhea" id="RHEA:17845"/>
        <dbReference type="ChEBI" id="CHEBI:15378"/>
        <dbReference type="ChEBI" id="CHEBI:57783"/>
        <dbReference type="ChEBI" id="CHEBI:58349"/>
        <dbReference type="ChEBI" id="CHEBI:58421"/>
        <dbReference type="ChEBI" id="CHEBI:58453"/>
        <dbReference type="EC" id="1.1.1.193"/>
    </reaction>
</comment>
<protein>
    <recommendedName>
        <fullName evidence="11">Riboflavin biosynthesis protein RibD</fullName>
    </recommendedName>
    <domain>
        <recommendedName>
            <fullName evidence="11">Diaminohydroxyphosphoribosylaminopyrimidine deaminase</fullName>
            <shortName evidence="11">DRAP deaminase</shortName>
            <ecNumber evidence="11">3.5.4.26</ecNumber>
        </recommendedName>
        <alternativeName>
            <fullName evidence="11">Riboflavin-specific deaminase</fullName>
        </alternativeName>
    </domain>
    <domain>
        <recommendedName>
            <fullName evidence="11">5-amino-6-(5-phosphoribosylamino)uracil reductase</fullName>
            <ecNumber evidence="11">1.1.1.193</ecNumber>
        </recommendedName>
        <alternativeName>
            <fullName evidence="11">HTP reductase</fullName>
        </alternativeName>
    </domain>
</protein>
<evidence type="ECO:0000259" key="15">
    <source>
        <dbReference type="PROSITE" id="PS51747"/>
    </source>
</evidence>
<evidence type="ECO:0000256" key="9">
    <source>
        <dbReference type="ARBA" id="ARBA00049861"/>
    </source>
</evidence>
<feature type="binding site" evidence="13">
    <location>
        <position position="171"/>
    </location>
    <ligand>
        <name>NADP(+)</name>
        <dbReference type="ChEBI" id="CHEBI:58349"/>
    </ligand>
</feature>
<sequence>MTSAQQDQQWMRAALTLAARGPVADVNPRVGCVIVRDGELAGEGFHQGAGTDHAEVAALRAAGTTRGATAYVTLEPCAHTGRTGPCTEALLAAGIARVVIGATDPNPIAAGGADRLRAAGVRVDEGVLAAECTELNRTWTYAVRVGRPFVTWKLAATLDGRVAARDGSSRWITGAGARAEVHELRHRVGAIAVGTATVVADDPALTARPASGPSDRQPLRVVVGNREIDSAAKVFDDSSETLQVSSHDPSVVLTHLHERGIHHLLLEGGPTLAAAFVRADCVDEIVAYVAPVLLGAGPAVVGDLGIDTIDAASRWQLTSVSQVGDDARLTLRRKENP</sequence>
<keyword evidence="17" id="KW-1185">Reference proteome</keyword>
<comment type="cofactor">
    <cofactor evidence="11 14">
        <name>Zn(2+)</name>
        <dbReference type="ChEBI" id="CHEBI:29105"/>
    </cofactor>
    <text evidence="11 14">Binds 1 zinc ion.</text>
</comment>
<dbReference type="InterPro" id="IPR024072">
    <property type="entry name" value="DHFR-like_dom_sf"/>
</dbReference>
<dbReference type="RefSeq" id="WP_166193658.1">
    <property type="nucleotide sequence ID" value="NZ_JAAOIV010000002.1"/>
</dbReference>
<dbReference type="AlphaFoldDB" id="A0A967AXU7"/>